<dbReference type="GO" id="GO:0005524">
    <property type="term" value="F:ATP binding"/>
    <property type="evidence" value="ECO:0007669"/>
    <property type="project" value="UniProtKB-KW"/>
</dbReference>
<dbReference type="InterPro" id="IPR027417">
    <property type="entry name" value="P-loop_NTPase"/>
</dbReference>
<dbReference type="GO" id="GO:0009898">
    <property type="term" value="C:cytoplasmic side of plasma membrane"/>
    <property type="evidence" value="ECO:0007669"/>
    <property type="project" value="TreeGrafter"/>
</dbReference>
<accession>A0A923E649</accession>
<comment type="caution">
    <text evidence="4">The sequence shown here is derived from an EMBL/GenBank/DDBJ whole genome shotgun (WGS) entry which is preliminary data.</text>
</comment>
<dbReference type="RefSeq" id="WP_184452193.1">
    <property type="nucleotide sequence ID" value="NZ_JACHMK010000001.1"/>
</dbReference>
<feature type="compositionally biased region" description="Basic residues" evidence="3">
    <location>
        <begin position="429"/>
        <end position="439"/>
    </location>
</feature>
<dbReference type="GO" id="GO:0005829">
    <property type="term" value="C:cytosol"/>
    <property type="evidence" value="ECO:0007669"/>
    <property type="project" value="TreeGrafter"/>
</dbReference>
<keyword evidence="4" id="KW-0969">Cilium</keyword>
<protein>
    <submittedName>
        <fullName evidence="4">MinD-like ATPase involved in chromosome partitioning or flagellar assembly</fullName>
    </submittedName>
</protein>
<dbReference type="Gene3D" id="3.40.50.300">
    <property type="entry name" value="P-loop containing nucleotide triphosphate hydrolases"/>
    <property type="match status" value="1"/>
</dbReference>
<reference evidence="4" key="1">
    <citation type="submission" date="2020-08" db="EMBL/GenBank/DDBJ databases">
        <title>Sequencing the genomes of 1000 actinobacteria strains.</title>
        <authorList>
            <person name="Klenk H.-P."/>
        </authorList>
    </citation>
    <scope>NUCLEOTIDE SEQUENCE</scope>
    <source>
        <strain evidence="4">DSM 10695</strain>
    </source>
</reference>
<evidence type="ECO:0000313" key="4">
    <source>
        <dbReference type="EMBL" id="MBB6334306.1"/>
    </source>
</evidence>
<evidence type="ECO:0000313" key="5">
    <source>
        <dbReference type="Proteomes" id="UP000617426"/>
    </source>
</evidence>
<feature type="compositionally biased region" description="Low complexity" evidence="3">
    <location>
        <begin position="412"/>
        <end position="428"/>
    </location>
</feature>
<feature type="region of interest" description="Disordered" evidence="3">
    <location>
        <begin position="412"/>
        <end position="439"/>
    </location>
</feature>
<evidence type="ECO:0000256" key="1">
    <source>
        <dbReference type="ARBA" id="ARBA00022741"/>
    </source>
</evidence>
<evidence type="ECO:0000256" key="2">
    <source>
        <dbReference type="ARBA" id="ARBA00022840"/>
    </source>
</evidence>
<feature type="region of interest" description="Disordered" evidence="3">
    <location>
        <begin position="125"/>
        <end position="162"/>
    </location>
</feature>
<sequence length="439" mass="45026">MSPRHSVALLADPEDEGRIVQAVDARADLKVVRRCADLPEVRAAVRAGIADLVVLRAAEPDLDALVIEELRIGGAGVVLLVDASTRAQARSLGADALALKDDAEGIVEALEARIRGGIGLVTSDSMPPDPFEEAACPARDLGSDAGLGPDAPPSDKAGTEGPQGRIVAVWGTSGAPGRSTLALGIAHALAEDSPTILIDGDLRNPSLAHMAGIPVDSSGIAALSRAALRGALDGLGLEGALTPYTDHLSILTGLTTPHRWREVGPAALDAIVTAAARMSPWVVVDLAAVSLDEVADETRQIGDRDDTTAAILRRADEILCVARADVLGISRLAHALAWFEELGASAQPRIVINRVDSAATGPRPSGAIGAALQAIIPGRSAHLIPEDAMVAKGLLKGRSVVAASPKSPAAQALSDAARSLGGAGARAPRGTRRGRRVKH</sequence>
<dbReference type="GO" id="GO:0051782">
    <property type="term" value="P:negative regulation of cell division"/>
    <property type="evidence" value="ECO:0007669"/>
    <property type="project" value="TreeGrafter"/>
</dbReference>
<dbReference type="Proteomes" id="UP000617426">
    <property type="component" value="Unassembled WGS sequence"/>
</dbReference>
<keyword evidence="4" id="KW-0966">Cell projection</keyword>
<organism evidence="4 5">
    <name type="scientific">Schaalia hyovaginalis</name>
    <dbReference type="NCBI Taxonomy" id="29316"/>
    <lineage>
        <taxon>Bacteria</taxon>
        <taxon>Bacillati</taxon>
        <taxon>Actinomycetota</taxon>
        <taxon>Actinomycetes</taxon>
        <taxon>Actinomycetales</taxon>
        <taxon>Actinomycetaceae</taxon>
        <taxon>Schaalia</taxon>
    </lineage>
</organism>
<proteinExistence type="predicted"/>
<keyword evidence="1" id="KW-0547">Nucleotide-binding</keyword>
<dbReference type="PANTHER" id="PTHR43384">
    <property type="entry name" value="SEPTUM SITE-DETERMINING PROTEIN MIND HOMOLOG, CHLOROPLASTIC-RELATED"/>
    <property type="match status" value="1"/>
</dbReference>
<keyword evidence="2" id="KW-0067">ATP-binding</keyword>
<keyword evidence="5" id="KW-1185">Reference proteome</keyword>
<evidence type="ECO:0000256" key="3">
    <source>
        <dbReference type="SAM" id="MobiDB-lite"/>
    </source>
</evidence>
<dbReference type="GO" id="GO:0016887">
    <property type="term" value="F:ATP hydrolysis activity"/>
    <property type="evidence" value="ECO:0007669"/>
    <property type="project" value="TreeGrafter"/>
</dbReference>
<keyword evidence="4" id="KW-0282">Flagellum</keyword>
<dbReference type="EMBL" id="JACHMK010000001">
    <property type="protein sequence ID" value="MBB6334306.1"/>
    <property type="molecule type" value="Genomic_DNA"/>
</dbReference>
<gene>
    <name evidence="4" type="ORF">HD592_000871</name>
</gene>
<dbReference type="InterPro" id="IPR050625">
    <property type="entry name" value="ParA/MinD_ATPase"/>
</dbReference>
<name>A0A923E649_9ACTO</name>
<dbReference type="PANTHER" id="PTHR43384:SF6">
    <property type="entry name" value="SEPTUM SITE-DETERMINING PROTEIN MIND HOMOLOG, CHLOROPLASTIC"/>
    <property type="match status" value="1"/>
</dbReference>
<dbReference type="SUPFAM" id="SSF52540">
    <property type="entry name" value="P-loop containing nucleoside triphosphate hydrolases"/>
    <property type="match status" value="1"/>
</dbReference>
<dbReference type="AlphaFoldDB" id="A0A923E649"/>